<gene>
    <name evidence="2" type="ORF">HJG54_03055</name>
</gene>
<evidence type="ECO:0000259" key="1">
    <source>
        <dbReference type="Pfam" id="PF01609"/>
    </source>
</evidence>
<accession>A0AA96WJP0</accession>
<evidence type="ECO:0000313" key="2">
    <source>
        <dbReference type="EMBL" id="WNZ26404.1"/>
    </source>
</evidence>
<dbReference type="GO" id="GO:0006313">
    <property type="term" value="P:DNA transposition"/>
    <property type="evidence" value="ECO:0007669"/>
    <property type="project" value="InterPro"/>
</dbReference>
<protein>
    <submittedName>
        <fullName evidence="2">Transposase</fullName>
    </submittedName>
</protein>
<dbReference type="PANTHER" id="PTHR33803:SF3">
    <property type="entry name" value="BLL1974 PROTEIN"/>
    <property type="match status" value="1"/>
</dbReference>
<organism evidence="2">
    <name type="scientific">Leptolyngbya sp. NK1-12</name>
    <dbReference type="NCBI Taxonomy" id="2547451"/>
    <lineage>
        <taxon>Bacteria</taxon>
        <taxon>Bacillati</taxon>
        <taxon>Cyanobacteriota</taxon>
        <taxon>Cyanophyceae</taxon>
        <taxon>Leptolyngbyales</taxon>
        <taxon>Leptolyngbyaceae</taxon>
        <taxon>Leptolyngbya group</taxon>
        <taxon>Leptolyngbya</taxon>
    </lineage>
</organism>
<dbReference type="GO" id="GO:0004803">
    <property type="term" value="F:transposase activity"/>
    <property type="evidence" value="ECO:0007669"/>
    <property type="project" value="InterPro"/>
</dbReference>
<dbReference type="Pfam" id="PF01609">
    <property type="entry name" value="DDE_Tnp_1"/>
    <property type="match status" value="1"/>
</dbReference>
<dbReference type="PANTHER" id="PTHR33803">
    <property type="entry name" value="IS1478 TRANSPOSASE"/>
    <property type="match status" value="1"/>
</dbReference>
<dbReference type="AlphaFoldDB" id="A0AA96WJP0"/>
<dbReference type="EMBL" id="CP053586">
    <property type="protein sequence ID" value="WNZ26404.1"/>
    <property type="molecule type" value="Genomic_DNA"/>
</dbReference>
<proteinExistence type="predicted"/>
<reference evidence="2" key="1">
    <citation type="submission" date="2020-05" db="EMBL/GenBank/DDBJ databases">
        <authorList>
            <person name="Zhu T."/>
            <person name="Keshari N."/>
            <person name="Lu X."/>
        </authorList>
    </citation>
    <scope>NUCLEOTIDE SEQUENCE</scope>
    <source>
        <strain evidence="2">NK1-12</strain>
    </source>
</reference>
<name>A0AA96WJP0_9CYAN</name>
<feature type="domain" description="Transposase IS4-like" evidence="1">
    <location>
        <begin position="25"/>
        <end position="95"/>
    </location>
</feature>
<sequence length="121" mass="13482">MHGQQPKDKDKRYSVHAPETKCIAKGKVHKHYEFGCKVVLVTTLQSNWIVAADAVHGNPYDGATLKEGLKQTDRLTGQRPKQVFVDQGFRSKAHHPEDVEVVIASRGKRPPQTLAEAPECD</sequence>
<dbReference type="InterPro" id="IPR002559">
    <property type="entry name" value="Transposase_11"/>
</dbReference>
<dbReference type="GO" id="GO:0003677">
    <property type="term" value="F:DNA binding"/>
    <property type="evidence" value="ECO:0007669"/>
    <property type="project" value="InterPro"/>
</dbReference>